<dbReference type="AlphaFoldDB" id="A0AAV9XG88"/>
<protein>
    <submittedName>
        <fullName evidence="2">Uncharacterized protein</fullName>
    </submittedName>
</protein>
<comment type="caution">
    <text evidence="2">The sequence shown here is derived from an EMBL/GenBank/DDBJ whole genome shotgun (WGS) entry which is preliminary data.</text>
</comment>
<organism evidence="2 3">
    <name type="scientific">Orbilia ellipsospora</name>
    <dbReference type="NCBI Taxonomy" id="2528407"/>
    <lineage>
        <taxon>Eukaryota</taxon>
        <taxon>Fungi</taxon>
        <taxon>Dikarya</taxon>
        <taxon>Ascomycota</taxon>
        <taxon>Pezizomycotina</taxon>
        <taxon>Orbiliomycetes</taxon>
        <taxon>Orbiliales</taxon>
        <taxon>Orbiliaceae</taxon>
        <taxon>Orbilia</taxon>
    </lineage>
</organism>
<accession>A0AAV9XG88</accession>
<name>A0AAV9XG88_9PEZI</name>
<evidence type="ECO:0000313" key="2">
    <source>
        <dbReference type="EMBL" id="KAK6540149.1"/>
    </source>
</evidence>
<evidence type="ECO:0000313" key="3">
    <source>
        <dbReference type="Proteomes" id="UP001365542"/>
    </source>
</evidence>
<sequence>MLNLKIYVDPELLGRRVKDLGSLNLEHTSKDTPLLIWSRDHDFKEYIELHLAIGNWRAYTEVFLISSSKGSRYEFSIQPGERKRYLSIGYNSSDREKREVVFCDYGKKDPEGHDPTVLNSLGDYVE</sequence>
<keyword evidence="3" id="KW-1185">Reference proteome</keyword>
<feature type="region of interest" description="Disordered" evidence="1">
    <location>
        <begin position="107"/>
        <end position="126"/>
    </location>
</feature>
<gene>
    <name evidence="2" type="ORF">TWF694_008970</name>
</gene>
<evidence type="ECO:0000256" key="1">
    <source>
        <dbReference type="SAM" id="MobiDB-lite"/>
    </source>
</evidence>
<reference evidence="2 3" key="1">
    <citation type="submission" date="2019-10" db="EMBL/GenBank/DDBJ databases">
        <authorList>
            <person name="Palmer J.M."/>
        </authorList>
    </citation>
    <scope>NUCLEOTIDE SEQUENCE [LARGE SCALE GENOMIC DNA]</scope>
    <source>
        <strain evidence="2 3">TWF694</strain>
    </source>
</reference>
<dbReference type="EMBL" id="JAVHJO010000005">
    <property type="protein sequence ID" value="KAK6540149.1"/>
    <property type="molecule type" value="Genomic_DNA"/>
</dbReference>
<dbReference type="Proteomes" id="UP001365542">
    <property type="component" value="Unassembled WGS sequence"/>
</dbReference>
<proteinExistence type="predicted"/>